<evidence type="ECO:0000256" key="1">
    <source>
        <dbReference type="SAM" id="MobiDB-lite"/>
    </source>
</evidence>
<reference evidence="2" key="1">
    <citation type="submission" date="2021-05" db="EMBL/GenBank/DDBJ databases">
        <authorList>
            <person name="Stam R."/>
        </authorList>
    </citation>
    <scope>NUCLEOTIDE SEQUENCE</scope>
    <source>
        <strain evidence="2">CS162</strain>
    </source>
</reference>
<dbReference type="RefSeq" id="XP_043169122.1">
    <property type="nucleotide sequence ID" value="XM_043313187.1"/>
</dbReference>
<protein>
    <submittedName>
        <fullName evidence="2">Uncharacterized protein</fullName>
    </submittedName>
</protein>
<dbReference type="EMBL" id="CAJRGZ010000019">
    <property type="protein sequence ID" value="CAG5159407.1"/>
    <property type="molecule type" value="Genomic_DNA"/>
</dbReference>
<accession>A0A8J2N1T0</accession>
<proteinExistence type="predicted"/>
<sequence length="369" mass="41585">MNIHTIHDLNARNPTPPSDTYQPQRIADADRRLLRFSVTDAVHLKLKLQALDNAVSSIHPEKHDEADIASITNACQERPFEETVYVAGSEEFYLVVKGLPRPHIIADVYAEAYKNVLQGKPYVNNYNLTGSRGICCIFSEVRTVLGDIDRVCETNLEGAFAKLEERGSRFRSSDSLPSSASMYTRSFFTQIVALSSDLNARQLHDEVSKYFYKNWRLCARVGPALLGHSRRDYVAVNLQEAIPTINSATRELLKELEIRIYEHLRYAVITAPPPSPISNIFDILKLERVHITFELSDTFRGRTEDTNMERFGKSLIKQIPASVSVSWSHKDAAAFFGSPAVEQRLYQALQDRVSPEIGLDVTAPGRMVT</sequence>
<dbReference type="Proteomes" id="UP000676310">
    <property type="component" value="Unassembled WGS sequence"/>
</dbReference>
<feature type="compositionally biased region" description="Basic and acidic residues" evidence="1">
    <location>
        <begin position="1"/>
        <end position="10"/>
    </location>
</feature>
<evidence type="ECO:0000313" key="2">
    <source>
        <dbReference type="EMBL" id="CAG5159407.1"/>
    </source>
</evidence>
<keyword evidence="3" id="KW-1185">Reference proteome</keyword>
<name>A0A8J2N1T0_9PLEO</name>
<dbReference type="OrthoDB" id="5372935at2759"/>
<dbReference type="AlphaFoldDB" id="A0A8J2N1T0"/>
<feature type="region of interest" description="Disordered" evidence="1">
    <location>
        <begin position="1"/>
        <end position="22"/>
    </location>
</feature>
<comment type="caution">
    <text evidence="2">The sequence shown here is derived from an EMBL/GenBank/DDBJ whole genome shotgun (WGS) entry which is preliminary data.</text>
</comment>
<gene>
    <name evidence="2" type="ORF">ALTATR162_LOCUS5568</name>
</gene>
<evidence type="ECO:0000313" key="3">
    <source>
        <dbReference type="Proteomes" id="UP000676310"/>
    </source>
</evidence>
<dbReference type="GeneID" id="67017360"/>
<organism evidence="2 3">
    <name type="scientific">Alternaria atra</name>
    <dbReference type="NCBI Taxonomy" id="119953"/>
    <lineage>
        <taxon>Eukaryota</taxon>
        <taxon>Fungi</taxon>
        <taxon>Dikarya</taxon>
        <taxon>Ascomycota</taxon>
        <taxon>Pezizomycotina</taxon>
        <taxon>Dothideomycetes</taxon>
        <taxon>Pleosporomycetidae</taxon>
        <taxon>Pleosporales</taxon>
        <taxon>Pleosporineae</taxon>
        <taxon>Pleosporaceae</taxon>
        <taxon>Alternaria</taxon>
        <taxon>Alternaria sect. Ulocladioides</taxon>
    </lineage>
</organism>